<evidence type="ECO:0000313" key="5">
    <source>
        <dbReference type="Proteomes" id="UP000461506"/>
    </source>
</evidence>
<dbReference type="PANTHER" id="PTHR43038:SF3">
    <property type="entry name" value="ABC TRANSPORTER G FAMILY MEMBER 20 ISOFORM X1"/>
    <property type="match status" value="1"/>
</dbReference>
<protein>
    <submittedName>
        <fullName evidence="3">ABC transporter ATP-binding protein</fullName>
    </submittedName>
    <submittedName>
        <fullName evidence="2">ATP-binding cassette domain-containing protein</fullName>
    </submittedName>
</protein>
<dbReference type="Proteomes" id="UP000461506">
    <property type="component" value="Unassembled WGS sequence"/>
</dbReference>
<evidence type="ECO:0000259" key="1">
    <source>
        <dbReference type="PROSITE" id="PS50893"/>
    </source>
</evidence>
<reference evidence="2 5" key="2">
    <citation type="journal article" date="2019" name="Nat. Med.">
        <title>A library of human gut bacterial isolates paired with longitudinal multiomics data enables mechanistic microbiome research.</title>
        <authorList>
            <person name="Poyet M."/>
            <person name="Groussin M."/>
            <person name="Gibbons S.M."/>
            <person name="Avila-Pacheco J."/>
            <person name="Jiang X."/>
            <person name="Kearney S.M."/>
            <person name="Perrotta A.R."/>
            <person name="Berdy B."/>
            <person name="Zhao S."/>
            <person name="Lieberman T.D."/>
            <person name="Swanson P.K."/>
            <person name="Smith M."/>
            <person name="Roesemann S."/>
            <person name="Alexander J.E."/>
            <person name="Rich S.A."/>
            <person name="Livny J."/>
            <person name="Vlamakis H."/>
            <person name="Clish C."/>
            <person name="Bullock K."/>
            <person name="Deik A."/>
            <person name="Scott J."/>
            <person name="Pierce K.A."/>
            <person name="Xavier R.J."/>
            <person name="Alm E.J."/>
        </authorList>
    </citation>
    <scope>NUCLEOTIDE SEQUENCE [LARGE SCALE GENOMIC DNA]</scope>
    <source>
        <strain evidence="2 5">BIOML-A1</strain>
    </source>
</reference>
<feature type="domain" description="ABC transporter" evidence="1">
    <location>
        <begin position="24"/>
        <end position="245"/>
    </location>
</feature>
<name>A0A3E2W6A2_9FIRM</name>
<accession>A0A3E2W6A2</accession>
<proteinExistence type="predicted"/>
<dbReference type="PANTHER" id="PTHR43038">
    <property type="entry name" value="ATP-BINDING CASSETTE, SUB-FAMILY H, MEMBER 1"/>
    <property type="match status" value="1"/>
</dbReference>
<organism evidence="3 4">
    <name type="scientific">Faecalibacterium prausnitzii</name>
    <dbReference type="NCBI Taxonomy" id="853"/>
    <lineage>
        <taxon>Bacteria</taxon>
        <taxon>Bacillati</taxon>
        <taxon>Bacillota</taxon>
        <taxon>Clostridia</taxon>
        <taxon>Eubacteriales</taxon>
        <taxon>Oscillospiraceae</taxon>
        <taxon>Faecalibacterium</taxon>
    </lineage>
</organism>
<dbReference type="GO" id="GO:0016887">
    <property type="term" value="F:ATP hydrolysis activity"/>
    <property type="evidence" value="ECO:0007669"/>
    <property type="project" value="InterPro"/>
</dbReference>
<dbReference type="PROSITE" id="PS50893">
    <property type="entry name" value="ABC_TRANSPORTER_2"/>
    <property type="match status" value="1"/>
</dbReference>
<dbReference type="RefSeq" id="WP_002570971.1">
    <property type="nucleotide sequence ID" value="NZ_JAKNHV010000014.1"/>
</dbReference>
<dbReference type="Proteomes" id="UP000260733">
    <property type="component" value="Unassembled WGS sequence"/>
</dbReference>
<dbReference type="AlphaFoldDB" id="A0A3E2W6A2"/>
<dbReference type="EMBL" id="QVFB01000008">
    <property type="protein sequence ID" value="RGC19582.1"/>
    <property type="molecule type" value="Genomic_DNA"/>
</dbReference>
<evidence type="ECO:0000313" key="4">
    <source>
        <dbReference type="Proteomes" id="UP000260733"/>
    </source>
</evidence>
<evidence type="ECO:0000313" key="3">
    <source>
        <dbReference type="EMBL" id="RGC19582.1"/>
    </source>
</evidence>
<dbReference type="EMBL" id="WKQN01000023">
    <property type="protein sequence ID" value="MSC64363.1"/>
    <property type="molecule type" value="Genomic_DNA"/>
</dbReference>
<dbReference type="SUPFAM" id="SSF52540">
    <property type="entry name" value="P-loop containing nucleoside triphosphate hydrolases"/>
    <property type="match status" value="1"/>
</dbReference>
<keyword evidence="3" id="KW-0067">ATP-binding</keyword>
<evidence type="ECO:0000313" key="2">
    <source>
        <dbReference type="EMBL" id="MSC64363.1"/>
    </source>
</evidence>
<dbReference type="InterPro" id="IPR027417">
    <property type="entry name" value="P-loop_NTPase"/>
</dbReference>
<comment type="caution">
    <text evidence="3">The sequence shown here is derived from an EMBL/GenBank/DDBJ whole genome shotgun (WGS) entry which is preliminary data.</text>
</comment>
<dbReference type="Gene3D" id="3.40.50.300">
    <property type="entry name" value="P-loop containing nucleotide triphosphate hydrolases"/>
    <property type="match status" value="1"/>
</dbReference>
<reference evidence="3 4" key="1">
    <citation type="submission" date="2018-08" db="EMBL/GenBank/DDBJ databases">
        <title>A genome reference for cultivated species of the human gut microbiota.</title>
        <authorList>
            <person name="Zou Y."/>
            <person name="Xue W."/>
            <person name="Luo G."/>
        </authorList>
    </citation>
    <scope>NUCLEOTIDE SEQUENCE [LARGE SCALE GENOMIC DNA]</scope>
    <source>
        <strain evidence="3 4">AM37-13AC</strain>
    </source>
</reference>
<gene>
    <name evidence="3" type="ORF">DW855_06280</name>
    <name evidence="2" type="ORF">GKD95_13780</name>
</gene>
<dbReference type="InterPro" id="IPR003439">
    <property type="entry name" value="ABC_transporter-like_ATP-bd"/>
</dbReference>
<dbReference type="GO" id="GO:0005524">
    <property type="term" value="F:ATP binding"/>
    <property type="evidence" value="ECO:0007669"/>
    <property type="project" value="UniProtKB-KW"/>
</dbReference>
<keyword evidence="3" id="KW-0547">Nucleotide-binding</keyword>
<dbReference type="Pfam" id="PF00005">
    <property type="entry name" value="ABC_tran"/>
    <property type="match status" value="1"/>
</dbReference>
<sequence>MKFAHQSATIRQHGKGMIILETALETAGLTYVFPDGNGIKNIAFQVKRGEIYALYGGHHAGKSVLLQTIIGTLRPQAGTLKLFGNIDYQKERRRIGFVPQKPVTIGSLSPADMLRYFSSVFGTTEIHILDILHLNLKEKKAVRRLPLSTQRLVNLAVALLGNPDMIILDDPFSGLDKGECEHLLSVLNYLHEINHTTLLISGQDYTLLSRLASKYGVMADGKLLCELTAGELKESCQRCIKIRTPQLERAITILSQQFPDFEVLGHDLIRIFHCNEQSGEINTLLVHSGIEVSEIWLAGMEPTDYLLKMTGGAKSDSDDAK</sequence>